<dbReference type="Gene3D" id="1.10.950.10">
    <property type="entry name" value="Villin headpiece domain"/>
    <property type="match status" value="1"/>
</dbReference>
<evidence type="ECO:0000313" key="3">
    <source>
        <dbReference type="EMBL" id="CAE0466949.1"/>
    </source>
</evidence>
<evidence type="ECO:0000259" key="2">
    <source>
        <dbReference type="PROSITE" id="PS51089"/>
    </source>
</evidence>
<feature type="domain" description="HP" evidence="2">
    <location>
        <begin position="345"/>
        <end position="410"/>
    </location>
</feature>
<dbReference type="InterPro" id="IPR003128">
    <property type="entry name" value="Villin_headpiece"/>
</dbReference>
<accession>A0A7S3Q6I8</accession>
<feature type="region of interest" description="Disordered" evidence="1">
    <location>
        <begin position="280"/>
        <end position="348"/>
    </location>
</feature>
<dbReference type="InterPro" id="IPR036886">
    <property type="entry name" value="Villin_headpiece_dom_sf"/>
</dbReference>
<feature type="compositionally biased region" description="Basic and acidic residues" evidence="1">
    <location>
        <begin position="280"/>
        <end position="291"/>
    </location>
</feature>
<dbReference type="Pfam" id="PF02209">
    <property type="entry name" value="VHP"/>
    <property type="match status" value="1"/>
</dbReference>
<dbReference type="GO" id="GO:0015629">
    <property type="term" value="C:actin cytoskeleton"/>
    <property type="evidence" value="ECO:0007669"/>
    <property type="project" value="TreeGrafter"/>
</dbReference>
<name>A0A7S3Q6I8_9STRA</name>
<dbReference type="GO" id="GO:0007010">
    <property type="term" value="P:cytoskeleton organization"/>
    <property type="evidence" value="ECO:0007669"/>
    <property type="project" value="InterPro"/>
</dbReference>
<dbReference type="InterPro" id="IPR051618">
    <property type="entry name" value="Actin-binding_LIM"/>
</dbReference>
<dbReference type="SUPFAM" id="SSF47050">
    <property type="entry name" value="VHP, Villin headpiece domain"/>
    <property type="match status" value="1"/>
</dbReference>
<sequence length="410" mass="45879">MPTLLTDPRSGGVKKKSGVNVLPIIHETWSKVRSDDDETTFLLATYALNSKQDIDILRCGTDPNPLTAIFSDPNLPHNSPIFGGMRIIQDNDNDNDHDHDNSKVSFASFVYIGEEVGVMAKGRASMHTNGVLNVLEGCSGDWNNVEVWRGMTVEMLGKSKEDCDVNIGDFGQLGKDIAGDVDIDMPEDEWNTNTSELDDASRSGKNTYEHGHHQMNRDDRFDNENGTHTDIMQKDVEPEHANSQVRGRFRGYGSADIRRGKTSALISERRKIMEKEEEEIHNINSKSDHTDNTINVPTSTSTAKQQGNDDPRNTEGDTDSAGIVADVDGRDCSNNNNANDDDDDDDDEECIPYEQLKNLSLAEFPKVDPSKKEMALSHVEFQDIFHMTKEEFRQLPKWKQTSLKKGVSLF</sequence>
<gene>
    <name evidence="3" type="ORF">CDEB00056_LOCUS11801</name>
</gene>
<dbReference type="PANTHER" id="PTHR24213">
    <property type="entry name" value="ACTIN-BINDING LIM PROTEIN"/>
    <property type="match status" value="1"/>
</dbReference>
<dbReference type="GO" id="GO:0030032">
    <property type="term" value="P:lamellipodium assembly"/>
    <property type="evidence" value="ECO:0007669"/>
    <property type="project" value="TreeGrafter"/>
</dbReference>
<dbReference type="SMART" id="SM00153">
    <property type="entry name" value="VHP"/>
    <property type="match status" value="1"/>
</dbReference>
<protein>
    <recommendedName>
        <fullName evidence="2">HP domain-containing protein</fullName>
    </recommendedName>
</protein>
<dbReference type="GO" id="GO:0051015">
    <property type="term" value="F:actin filament binding"/>
    <property type="evidence" value="ECO:0007669"/>
    <property type="project" value="TreeGrafter"/>
</dbReference>
<reference evidence="3" key="1">
    <citation type="submission" date="2021-01" db="EMBL/GenBank/DDBJ databases">
        <authorList>
            <person name="Corre E."/>
            <person name="Pelletier E."/>
            <person name="Niang G."/>
            <person name="Scheremetjew M."/>
            <person name="Finn R."/>
            <person name="Kale V."/>
            <person name="Holt S."/>
            <person name="Cochrane G."/>
            <person name="Meng A."/>
            <person name="Brown T."/>
            <person name="Cohen L."/>
        </authorList>
    </citation>
    <scope>NUCLEOTIDE SEQUENCE</scope>
    <source>
        <strain evidence="3">MM31A-1</strain>
    </source>
</reference>
<dbReference type="SUPFAM" id="SSF55753">
    <property type="entry name" value="Actin depolymerizing proteins"/>
    <property type="match status" value="1"/>
</dbReference>
<dbReference type="PANTHER" id="PTHR24213:SF9">
    <property type="entry name" value="UNCOORDINATED 115A, ISOFORM B-RELATED"/>
    <property type="match status" value="1"/>
</dbReference>
<dbReference type="EMBL" id="HBIO01015288">
    <property type="protein sequence ID" value="CAE0466949.1"/>
    <property type="molecule type" value="Transcribed_RNA"/>
</dbReference>
<proteinExistence type="predicted"/>
<feature type="compositionally biased region" description="Basic and acidic residues" evidence="1">
    <location>
        <begin position="199"/>
        <end position="240"/>
    </location>
</feature>
<feature type="compositionally biased region" description="Acidic residues" evidence="1">
    <location>
        <begin position="339"/>
        <end position="348"/>
    </location>
</feature>
<organism evidence="3">
    <name type="scientific">Chaetoceros debilis</name>
    <dbReference type="NCBI Taxonomy" id="122233"/>
    <lineage>
        <taxon>Eukaryota</taxon>
        <taxon>Sar</taxon>
        <taxon>Stramenopiles</taxon>
        <taxon>Ochrophyta</taxon>
        <taxon>Bacillariophyta</taxon>
        <taxon>Coscinodiscophyceae</taxon>
        <taxon>Chaetocerotophycidae</taxon>
        <taxon>Chaetocerotales</taxon>
        <taxon>Chaetocerotaceae</taxon>
        <taxon>Chaetoceros</taxon>
    </lineage>
</organism>
<feature type="compositionally biased region" description="Polar residues" evidence="1">
    <location>
        <begin position="292"/>
        <end position="306"/>
    </location>
</feature>
<dbReference type="AlphaFoldDB" id="A0A7S3Q6I8"/>
<dbReference type="InterPro" id="IPR029006">
    <property type="entry name" value="ADF-H/Gelsolin-like_dom_sf"/>
</dbReference>
<feature type="region of interest" description="Disordered" evidence="1">
    <location>
        <begin position="189"/>
        <end position="254"/>
    </location>
</feature>
<dbReference type="PROSITE" id="PS51089">
    <property type="entry name" value="HP"/>
    <property type="match status" value="1"/>
</dbReference>
<evidence type="ECO:0000256" key="1">
    <source>
        <dbReference type="SAM" id="MobiDB-lite"/>
    </source>
</evidence>
<dbReference type="Gene3D" id="3.40.20.10">
    <property type="entry name" value="Severin"/>
    <property type="match status" value="1"/>
</dbReference>